<keyword evidence="3" id="KW-1185">Reference proteome</keyword>
<organism evidence="2 3">
    <name type="scientific">Pontibacter actiniarum</name>
    <dbReference type="NCBI Taxonomy" id="323450"/>
    <lineage>
        <taxon>Bacteria</taxon>
        <taxon>Pseudomonadati</taxon>
        <taxon>Bacteroidota</taxon>
        <taxon>Cytophagia</taxon>
        <taxon>Cytophagales</taxon>
        <taxon>Hymenobacteraceae</taxon>
        <taxon>Pontibacter</taxon>
    </lineage>
</organism>
<evidence type="ECO:0000256" key="1">
    <source>
        <dbReference type="SAM" id="SignalP"/>
    </source>
</evidence>
<sequence length="449" mass="49646">MKKLLLSVVAGLGLCCCGGSAMAQGSSLYGSGLKVPLNEDGSKYFRVILWNQVWVRYNENNTGSIRNGEPTDNTFDVGLRRSRVLLYSQISPRFLILTHFGINNQNAVSGGYLGTDGKKPQLYMHDAWVDYKVFDNYLHLGAGLHYWNGISRLTNASTLNFLAYDAPITNWPTIEAIDQFARMLGVFAKGKLGKLDYRVAVNNPFLTNTAGAVSSAANYNPNNNEKVYQGYFNFQFLEQESNLLPYMVGTYLGTKKVFNIGAGFMHNSDGMWREEAVVVPGGTVNRVVEEDIDLFGVDAFLDMPLNEESGTAITAYAVYYNYDFGRNHVRNIGILNPATEGGGLRGNAFPTVGTGDAGYAEVGYLLPKGALGEETRLQPYAAFNYGRYDGLRDSGGDIQSVKVLDVGANLLLEAHHAKITLNYRHRPDFTNINDIKYRPEVTLQAMIYL</sequence>
<dbReference type="EMBL" id="CP021235">
    <property type="protein sequence ID" value="ARS33957.1"/>
    <property type="molecule type" value="Genomic_DNA"/>
</dbReference>
<keyword evidence="1" id="KW-0732">Signal</keyword>
<dbReference type="STRING" id="709015.GCA_000472485_04194"/>
<dbReference type="AlphaFoldDB" id="A0A1X9YM62"/>
<dbReference type="KEGG" id="pact:CA264_00070"/>
<reference evidence="3" key="1">
    <citation type="submission" date="2017-05" db="EMBL/GenBank/DDBJ databases">
        <authorList>
            <person name="Ray J."/>
            <person name="Price M."/>
            <person name="Deutschbauer A."/>
        </authorList>
    </citation>
    <scope>NUCLEOTIDE SEQUENCE [LARGE SCALE GENOMIC DNA]</scope>
    <source>
        <strain evidence="3">DSM 19842</strain>
    </source>
</reference>
<evidence type="ECO:0008006" key="4">
    <source>
        <dbReference type="Google" id="ProtNLM"/>
    </source>
</evidence>
<dbReference type="RefSeq" id="WP_025609356.1">
    <property type="nucleotide sequence ID" value="NZ_CP021235.1"/>
</dbReference>
<feature type="signal peptide" evidence="1">
    <location>
        <begin position="1"/>
        <end position="23"/>
    </location>
</feature>
<accession>A0A1X9YM62</accession>
<evidence type="ECO:0000313" key="3">
    <source>
        <dbReference type="Proteomes" id="UP000266292"/>
    </source>
</evidence>
<name>A0A1X9YM62_9BACT</name>
<feature type="chain" id="PRO_5010993128" description="Porin" evidence="1">
    <location>
        <begin position="24"/>
        <end position="449"/>
    </location>
</feature>
<evidence type="ECO:0000313" key="2">
    <source>
        <dbReference type="EMBL" id="ARS33957.1"/>
    </source>
</evidence>
<gene>
    <name evidence="2" type="ORF">CA264_00070</name>
</gene>
<protein>
    <recommendedName>
        <fullName evidence="4">Porin</fullName>
    </recommendedName>
</protein>
<dbReference type="Proteomes" id="UP000266292">
    <property type="component" value="Chromosome"/>
</dbReference>
<proteinExistence type="predicted"/>